<dbReference type="SUPFAM" id="SSF89562">
    <property type="entry name" value="RraA-like"/>
    <property type="match status" value="1"/>
</dbReference>
<evidence type="ECO:0000313" key="6">
    <source>
        <dbReference type="EMBL" id="NGM23219.1"/>
    </source>
</evidence>
<dbReference type="AlphaFoldDB" id="A0A6M1LTC3"/>
<evidence type="ECO:0000256" key="3">
    <source>
        <dbReference type="ARBA" id="ARBA00029596"/>
    </source>
</evidence>
<gene>
    <name evidence="6" type="ORF">G3576_24615</name>
</gene>
<organism evidence="6 7">
    <name type="scientific">Falsiroseomonas algicola</name>
    <dbReference type="NCBI Taxonomy" id="2716930"/>
    <lineage>
        <taxon>Bacteria</taxon>
        <taxon>Pseudomonadati</taxon>
        <taxon>Pseudomonadota</taxon>
        <taxon>Alphaproteobacteria</taxon>
        <taxon>Acetobacterales</taxon>
        <taxon>Roseomonadaceae</taxon>
        <taxon>Falsiroseomonas</taxon>
    </lineage>
</organism>
<dbReference type="EMBL" id="JAAIKB010000013">
    <property type="protein sequence ID" value="NGM23219.1"/>
    <property type="molecule type" value="Genomic_DNA"/>
</dbReference>
<dbReference type="InterPro" id="IPR005493">
    <property type="entry name" value="RraA/RraA-like"/>
</dbReference>
<dbReference type="Gene3D" id="3.50.30.40">
    <property type="entry name" value="Ribonuclease E inhibitor RraA/RraA-like"/>
    <property type="match status" value="1"/>
</dbReference>
<dbReference type="PANTHER" id="PTHR33254">
    <property type="entry name" value="4-HYDROXY-4-METHYL-2-OXOGLUTARATE ALDOLASE 3-RELATED"/>
    <property type="match status" value="1"/>
</dbReference>
<dbReference type="PANTHER" id="PTHR33254:SF4">
    <property type="entry name" value="4-HYDROXY-4-METHYL-2-OXOGLUTARATE ALDOLASE 3-RELATED"/>
    <property type="match status" value="1"/>
</dbReference>
<comment type="caution">
    <text evidence="6">The sequence shown here is derived from an EMBL/GenBank/DDBJ whole genome shotgun (WGS) entry which is preliminary data.</text>
</comment>
<reference evidence="6 7" key="1">
    <citation type="submission" date="2020-03" db="EMBL/GenBank/DDBJ databases">
        <title>Roseomonas stagni sp. nov., isolated from pond water in Japan.</title>
        <authorList>
            <person name="Furuhata K."/>
            <person name="Miyamoto H."/>
            <person name="Goto K."/>
        </authorList>
    </citation>
    <scope>NUCLEOTIDE SEQUENCE [LARGE SCALE GENOMIC DNA]</scope>
    <source>
        <strain evidence="6 7">PeD5</strain>
    </source>
</reference>
<dbReference type="InterPro" id="IPR036704">
    <property type="entry name" value="RraA/RraA-like_sf"/>
</dbReference>
<feature type="binding site" evidence="5">
    <location>
        <position position="151"/>
    </location>
    <ligand>
        <name>substrate</name>
    </ligand>
</feature>
<name>A0A6M1LTC3_9PROT</name>
<accession>A0A6M1LTC3</accession>
<proteinExistence type="predicted"/>
<dbReference type="Proteomes" id="UP000475385">
    <property type="component" value="Unassembled WGS sequence"/>
</dbReference>
<keyword evidence="5" id="KW-0460">Magnesium</keyword>
<evidence type="ECO:0000256" key="4">
    <source>
        <dbReference type="ARBA" id="ARBA00030169"/>
    </source>
</evidence>
<evidence type="ECO:0000256" key="2">
    <source>
        <dbReference type="ARBA" id="ARBA00016549"/>
    </source>
</evidence>
<evidence type="ECO:0000256" key="1">
    <source>
        <dbReference type="ARBA" id="ARBA00001968"/>
    </source>
</evidence>
<evidence type="ECO:0000256" key="5">
    <source>
        <dbReference type="PIRSR" id="PIRSR605493-1"/>
    </source>
</evidence>
<keyword evidence="5" id="KW-0479">Metal-binding</keyword>
<dbReference type="GO" id="GO:0046872">
    <property type="term" value="F:metal ion binding"/>
    <property type="evidence" value="ECO:0007669"/>
    <property type="project" value="UniProtKB-KW"/>
</dbReference>
<sequence>MSGDPAARLKAEVGAMKLDWLVEDREGRVPAPLPLPDDEVLRRYEALYSGAISDVLREHRLMDQALPHRIQPLRAETRCAAGFAFTVKSQPHTLVTGEMTLRSAMLEAMGAGHFVVWDCSGAEDSTAWGGVMTAAAKARGVRGAAIDGGARDIRQIMDADFPLFCRFRHPNAALGRAMLSHFQVPLRIGGVFIHPGDIVAGDMDGVIVVPRALAIPVLRRAEEILGIECDIFGWIEQGDSVAEISAKGGYF</sequence>
<feature type="binding site" evidence="5">
    <location>
        <begin position="129"/>
        <end position="132"/>
    </location>
    <ligand>
        <name>substrate</name>
    </ligand>
</feature>
<comment type="cofactor">
    <cofactor evidence="1">
        <name>a divalent metal cation</name>
        <dbReference type="ChEBI" id="CHEBI:60240"/>
    </cofactor>
</comment>
<keyword evidence="7" id="KW-1185">Reference proteome</keyword>
<dbReference type="Pfam" id="PF03737">
    <property type="entry name" value="RraA-like"/>
    <property type="match status" value="1"/>
</dbReference>
<dbReference type="RefSeq" id="WP_164697128.1">
    <property type="nucleotide sequence ID" value="NZ_JAAIKB010000013.1"/>
</dbReference>
<protein>
    <recommendedName>
        <fullName evidence="2">Putative 4-hydroxy-4-methyl-2-oxoglutarate aldolase</fullName>
    </recommendedName>
    <alternativeName>
        <fullName evidence="3">Regulator of ribonuclease activity homolog</fullName>
    </alternativeName>
    <alternativeName>
        <fullName evidence="4">RraA-like protein</fullName>
    </alternativeName>
</protein>
<evidence type="ECO:0000313" key="7">
    <source>
        <dbReference type="Proteomes" id="UP000475385"/>
    </source>
</evidence>
<comment type="cofactor">
    <cofactor evidence="5">
        <name>Mg(2+)</name>
        <dbReference type="ChEBI" id="CHEBI:18420"/>
    </cofactor>
</comment>
<dbReference type="CDD" id="cd16841">
    <property type="entry name" value="RraA_family"/>
    <property type="match status" value="1"/>
</dbReference>
<feature type="binding site" evidence="5">
    <location>
        <position position="152"/>
    </location>
    <ligand>
        <name>Mg(2+)</name>
        <dbReference type="ChEBI" id="CHEBI:18420"/>
    </ligand>
</feature>